<keyword evidence="4" id="KW-1185">Reference proteome</keyword>
<proteinExistence type="predicted"/>
<dbReference type="AlphaFoldDB" id="A0A2U1KGY9"/>
<comment type="caution">
    <text evidence="3">The sequence shown here is derived from an EMBL/GenBank/DDBJ whole genome shotgun (WGS) entry which is preliminary data.</text>
</comment>
<dbReference type="GO" id="GO:0009535">
    <property type="term" value="C:chloroplast thylakoid membrane"/>
    <property type="evidence" value="ECO:0007669"/>
    <property type="project" value="TreeGrafter"/>
</dbReference>
<protein>
    <submittedName>
        <fullName evidence="3">ATPase, AAA-type, core</fullName>
    </submittedName>
</protein>
<dbReference type="FunFam" id="3.40.50.300:FF:002568">
    <property type="entry name" value="Cell division protein (FtsH)"/>
    <property type="match status" value="1"/>
</dbReference>
<dbReference type="GO" id="GO:0006508">
    <property type="term" value="P:proteolysis"/>
    <property type="evidence" value="ECO:0007669"/>
    <property type="project" value="TreeGrafter"/>
</dbReference>
<dbReference type="InterPro" id="IPR027417">
    <property type="entry name" value="P-loop_NTPase"/>
</dbReference>
<feature type="domain" description="AAA+ ATPase" evidence="2">
    <location>
        <begin position="204"/>
        <end position="337"/>
    </location>
</feature>
<dbReference type="SMART" id="SM00382">
    <property type="entry name" value="AAA"/>
    <property type="match status" value="1"/>
</dbReference>
<dbReference type="GO" id="GO:0004176">
    <property type="term" value="F:ATP-dependent peptidase activity"/>
    <property type="evidence" value="ECO:0007669"/>
    <property type="project" value="TreeGrafter"/>
</dbReference>
<dbReference type="PANTHER" id="PTHR23076:SF120">
    <property type="entry name" value="AAA+ ATPASE DOMAIN, ATPASE, AAA-TYPE, CORE"/>
    <property type="match status" value="1"/>
</dbReference>
<dbReference type="EMBL" id="PKPP01018882">
    <property type="protein sequence ID" value="PWA36050.1"/>
    <property type="molecule type" value="Genomic_DNA"/>
</dbReference>
<dbReference type="STRING" id="35608.A0A2U1KGY9"/>
<gene>
    <name evidence="3" type="ORF">CTI12_AA603810</name>
</gene>
<name>A0A2U1KGY9_ARTAN</name>
<evidence type="ECO:0000259" key="2">
    <source>
        <dbReference type="SMART" id="SM00382"/>
    </source>
</evidence>
<evidence type="ECO:0000313" key="3">
    <source>
        <dbReference type="EMBL" id="PWA36050.1"/>
    </source>
</evidence>
<keyword evidence="1" id="KW-1133">Transmembrane helix</keyword>
<keyword evidence="1" id="KW-0812">Transmembrane</keyword>
<dbReference type="InterPro" id="IPR003959">
    <property type="entry name" value="ATPase_AAA_core"/>
</dbReference>
<organism evidence="3 4">
    <name type="scientific">Artemisia annua</name>
    <name type="common">Sweet wormwood</name>
    <dbReference type="NCBI Taxonomy" id="35608"/>
    <lineage>
        <taxon>Eukaryota</taxon>
        <taxon>Viridiplantae</taxon>
        <taxon>Streptophyta</taxon>
        <taxon>Embryophyta</taxon>
        <taxon>Tracheophyta</taxon>
        <taxon>Spermatophyta</taxon>
        <taxon>Magnoliopsida</taxon>
        <taxon>eudicotyledons</taxon>
        <taxon>Gunneridae</taxon>
        <taxon>Pentapetalae</taxon>
        <taxon>asterids</taxon>
        <taxon>campanulids</taxon>
        <taxon>Asterales</taxon>
        <taxon>Asteraceae</taxon>
        <taxon>Asteroideae</taxon>
        <taxon>Anthemideae</taxon>
        <taxon>Artemisiinae</taxon>
        <taxon>Artemisia</taxon>
    </lineage>
</organism>
<accession>A0A2U1KGY9</accession>
<dbReference type="Proteomes" id="UP000245207">
    <property type="component" value="Unassembled WGS sequence"/>
</dbReference>
<sequence>MQEHKGFGGTMNWTDTSHFGLVTNEKKGSPVKKFQCLSKKNNDQEQPGTNIYTIIVGSSFCIAIAIFSLGFRKKLGICHTIDVPYSCLVDGIRDESVTHHGITYGSDPEPLSASMKSVVYKMSKSSDILYFIFNLAPGFILMLLHGYVLSVQLNLLGMTKRKKRKVQPVTFADVEGVDDAKAELLKIVSCINKDAGSMKLGSKLPKGVLLTGPSGTGKTLLARAFATEVGVSFHPVCGSEFVGIYFGTGASRVRELFEKARKSAPSIIFIDEIDAVGGHRGRTLSSESDQTLNELLNEMDGFYEDDNVMVLAATNRPAETLGSSFIESRSVYYESSCGCTRSRRNVPMQEDKENICDYVASRTEGLVGSDLKEIADESQRLANGRDGEFVTFADVRQAVDRAQQNYQAVKKTKTNKFLEVLKMAMINITDDILRKLNHRAI</sequence>
<reference evidence="3 4" key="1">
    <citation type="journal article" date="2018" name="Mol. Plant">
        <title>The genome of Artemisia annua provides insight into the evolution of Asteraceae family and artemisinin biosynthesis.</title>
        <authorList>
            <person name="Shen Q."/>
            <person name="Zhang L."/>
            <person name="Liao Z."/>
            <person name="Wang S."/>
            <person name="Yan T."/>
            <person name="Shi P."/>
            <person name="Liu M."/>
            <person name="Fu X."/>
            <person name="Pan Q."/>
            <person name="Wang Y."/>
            <person name="Lv Z."/>
            <person name="Lu X."/>
            <person name="Zhang F."/>
            <person name="Jiang W."/>
            <person name="Ma Y."/>
            <person name="Chen M."/>
            <person name="Hao X."/>
            <person name="Li L."/>
            <person name="Tang Y."/>
            <person name="Lv G."/>
            <person name="Zhou Y."/>
            <person name="Sun X."/>
            <person name="Brodelius P.E."/>
            <person name="Rose J.K.C."/>
            <person name="Tang K."/>
        </authorList>
    </citation>
    <scope>NUCLEOTIDE SEQUENCE [LARGE SCALE GENOMIC DNA]</scope>
    <source>
        <strain evidence="4">cv. Huhao1</strain>
        <tissue evidence="3">Leaf</tissue>
    </source>
</reference>
<dbReference type="GO" id="GO:0005524">
    <property type="term" value="F:ATP binding"/>
    <property type="evidence" value="ECO:0007669"/>
    <property type="project" value="InterPro"/>
</dbReference>
<feature type="transmembrane region" description="Helical" evidence="1">
    <location>
        <begin position="128"/>
        <end position="149"/>
    </location>
</feature>
<dbReference type="Gene3D" id="1.10.8.60">
    <property type="match status" value="1"/>
</dbReference>
<dbReference type="SUPFAM" id="SSF52540">
    <property type="entry name" value="P-loop containing nucleoside triphosphate hydrolases"/>
    <property type="match status" value="1"/>
</dbReference>
<dbReference type="GO" id="GO:0016887">
    <property type="term" value="F:ATP hydrolysis activity"/>
    <property type="evidence" value="ECO:0007669"/>
    <property type="project" value="InterPro"/>
</dbReference>
<dbReference type="OrthoDB" id="1413014at2759"/>
<evidence type="ECO:0000256" key="1">
    <source>
        <dbReference type="SAM" id="Phobius"/>
    </source>
</evidence>
<dbReference type="Gene3D" id="3.40.50.300">
    <property type="entry name" value="P-loop containing nucleotide triphosphate hydrolases"/>
    <property type="match status" value="1"/>
</dbReference>
<dbReference type="Pfam" id="PF00004">
    <property type="entry name" value="AAA"/>
    <property type="match status" value="1"/>
</dbReference>
<dbReference type="PANTHER" id="PTHR23076">
    <property type="entry name" value="METALLOPROTEASE M41 FTSH"/>
    <property type="match status" value="1"/>
</dbReference>
<keyword evidence="1" id="KW-0472">Membrane</keyword>
<dbReference type="InterPro" id="IPR003593">
    <property type="entry name" value="AAA+_ATPase"/>
</dbReference>
<evidence type="ECO:0000313" key="4">
    <source>
        <dbReference type="Proteomes" id="UP000245207"/>
    </source>
</evidence>
<feature type="transmembrane region" description="Helical" evidence="1">
    <location>
        <begin position="51"/>
        <end position="71"/>
    </location>
</feature>